<dbReference type="Bgee" id="ENSOANG00000005889">
    <property type="expression patterns" value="Expressed in adult mammalian kidney and 1 other cell type or tissue"/>
</dbReference>
<dbReference type="PANTHER" id="PTHR10844:SF13">
    <property type="entry name" value="CAVEOLIN"/>
    <property type="match status" value="1"/>
</dbReference>
<sequence>MLDKDILIECKTDPGTRGLLVAEGASLPQRPPCSLPDSRDPQGINQHLKVDFADVLAEPTSFHSFDRVWTWSDITFETSRLWGYRLISLLCALPGSLLAGGLFACLSSLHIWCIMPCVQLCMLTLPPIRTLWISVLDLLVAPLCASVGRCCSFIRLTGTRQ</sequence>
<evidence type="ECO:0000313" key="9">
    <source>
        <dbReference type="Proteomes" id="UP000002279"/>
    </source>
</evidence>
<reference evidence="8 9" key="1">
    <citation type="journal article" date="2008" name="Nature">
        <title>Genome analysis of the platypus reveals unique signatures of evolution.</title>
        <authorList>
            <person name="Warren W.C."/>
            <person name="Hillier L.W."/>
            <person name="Marshall Graves J.A."/>
            <person name="Birney E."/>
            <person name="Ponting C.P."/>
            <person name="Grutzner F."/>
            <person name="Belov K."/>
            <person name="Miller W."/>
            <person name="Clarke L."/>
            <person name="Chinwalla A.T."/>
            <person name="Yang S.P."/>
            <person name="Heger A."/>
            <person name="Locke D.P."/>
            <person name="Miethke P."/>
            <person name="Waters P.D."/>
            <person name="Veyrunes F."/>
            <person name="Fulton L."/>
            <person name="Fulton B."/>
            <person name="Graves T."/>
            <person name="Wallis J."/>
            <person name="Puente X.S."/>
            <person name="Lopez-Otin C."/>
            <person name="Ordonez G.R."/>
            <person name="Eichler E.E."/>
            <person name="Chen L."/>
            <person name="Cheng Z."/>
            <person name="Deakin J.E."/>
            <person name="Alsop A."/>
            <person name="Thompson K."/>
            <person name="Kirby P."/>
            <person name="Papenfuss A.T."/>
            <person name="Wakefield M.J."/>
            <person name="Olender T."/>
            <person name="Lancet D."/>
            <person name="Huttley G.A."/>
            <person name="Smit A.F."/>
            <person name="Pask A."/>
            <person name="Temple-Smith P."/>
            <person name="Batzer M.A."/>
            <person name="Walker J.A."/>
            <person name="Konkel M.K."/>
            <person name="Harris R.S."/>
            <person name="Whittington C.M."/>
            <person name="Wong E.S."/>
            <person name="Gemmell N.J."/>
            <person name="Buschiazzo E."/>
            <person name="Vargas Jentzsch I.M."/>
            <person name="Merkel A."/>
            <person name="Schmitz J."/>
            <person name="Zemann A."/>
            <person name="Churakov G."/>
            <person name="Kriegs J.O."/>
            <person name="Brosius J."/>
            <person name="Murchison E.P."/>
            <person name="Sachidanandam R."/>
            <person name="Smith C."/>
            <person name="Hannon G.J."/>
            <person name="Tsend-Ayush E."/>
            <person name="McMillan D."/>
            <person name="Attenborough R."/>
            <person name="Rens W."/>
            <person name="Ferguson-Smith M."/>
            <person name="Lefevre C.M."/>
            <person name="Sharp J.A."/>
            <person name="Nicholas K.R."/>
            <person name="Ray D.A."/>
            <person name="Kube M."/>
            <person name="Reinhardt R."/>
            <person name="Pringle T.H."/>
            <person name="Taylor J."/>
            <person name="Jones R.C."/>
            <person name="Nixon B."/>
            <person name="Dacheux J.L."/>
            <person name="Niwa H."/>
            <person name="Sekita Y."/>
            <person name="Huang X."/>
            <person name="Stark A."/>
            <person name="Kheradpour P."/>
            <person name="Kellis M."/>
            <person name="Flicek P."/>
            <person name="Chen Y."/>
            <person name="Webber C."/>
            <person name="Hardison R."/>
            <person name="Nelson J."/>
            <person name="Hallsworth-Pepin K."/>
            <person name="Delehaunty K."/>
            <person name="Markovic C."/>
            <person name="Minx P."/>
            <person name="Feng Y."/>
            <person name="Kremitzki C."/>
            <person name="Mitreva M."/>
            <person name="Glasscock J."/>
            <person name="Wylie T."/>
            <person name="Wohldmann P."/>
            <person name="Thiru P."/>
            <person name="Nhan M.N."/>
            <person name="Pohl C.S."/>
            <person name="Smith S.M."/>
            <person name="Hou S."/>
            <person name="Nefedov M."/>
            <person name="de Jong P.J."/>
            <person name="Renfree M.B."/>
            <person name="Mardis E.R."/>
            <person name="Wilson R.K."/>
        </authorList>
    </citation>
    <scope>NUCLEOTIDE SEQUENCE [LARGE SCALE GENOMIC DNA]</scope>
    <source>
        <strain evidence="8 9">Glennie</strain>
    </source>
</reference>
<organism evidence="8 9">
    <name type="scientific">Ornithorhynchus anatinus</name>
    <name type="common">Duckbill platypus</name>
    <dbReference type="NCBI Taxonomy" id="9258"/>
    <lineage>
        <taxon>Eukaryota</taxon>
        <taxon>Metazoa</taxon>
        <taxon>Chordata</taxon>
        <taxon>Craniata</taxon>
        <taxon>Vertebrata</taxon>
        <taxon>Euteleostomi</taxon>
        <taxon>Mammalia</taxon>
        <taxon>Monotremata</taxon>
        <taxon>Ornithorhynchidae</taxon>
        <taxon>Ornithorhynchus</taxon>
    </lineage>
</organism>
<reference evidence="8" key="3">
    <citation type="submission" date="2025-09" db="UniProtKB">
        <authorList>
            <consortium name="Ensembl"/>
        </authorList>
    </citation>
    <scope>IDENTIFICATION</scope>
    <source>
        <strain evidence="8">Glennie</strain>
    </source>
</reference>
<dbReference type="KEGG" id="oaa:100091379"/>
<dbReference type="InParanoid" id="F6W205"/>
<dbReference type="OrthoDB" id="5917823at2759"/>
<keyword evidence="7" id="KW-0812">Transmembrane</keyword>
<dbReference type="GeneTree" id="ENSGT00950000183006"/>
<keyword evidence="5 6" id="KW-0472">Membrane</keyword>
<evidence type="ECO:0000256" key="7">
    <source>
        <dbReference type="SAM" id="Phobius"/>
    </source>
</evidence>
<dbReference type="AlphaFoldDB" id="F6W205"/>
<comment type="subcellular location">
    <subcellularLocation>
        <location evidence="1 6">Cell membrane</location>
        <topology evidence="1 6">Peripheral membrane protein</topology>
    </subcellularLocation>
    <subcellularLocation>
        <location evidence="6">Golgi apparatus membrane</location>
        <topology evidence="6">Peripheral membrane protein</topology>
    </subcellularLocation>
    <subcellularLocation>
        <location evidence="6">Membrane</location>
        <location evidence="6">Caveola</location>
        <topology evidence="6">Peripheral membrane protein</topology>
    </subcellularLocation>
</comment>
<gene>
    <name evidence="8" type="primary">LOC100091379</name>
</gene>
<keyword evidence="7" id="KW-1133">Transmembrane helix</keyword>
<keyword evidence="9" id="KW-1185">Reference proteome</keyword>
<dbReference type="InterPro" id="IPR001612">
    <property type="entry name" value="Caveolin"/>
</dbReference>
<dbReference type="GO" id="GO:0051480">
    <property type="term" value="P:regulation of cytosolic calcium ion concentration"/>
    <property type="evidence" value="ECO:0000318"/>
    <property type="project" value="GO_Central"/>
</dbReference>
<feature type="transmembrane region" description="Helical" evidence="7">
    <location>
        <begin position="131"/>
        <end position="151"/>
    </location>
</feature>
<name>F6W205_ORNAN</name>
<dbReference type="eggNOG" id="ENOG502RZYX">
    <property type="taxonomic scope" value="Eukaryota"/>
</dbReference>
<protein>
    <recommendedName>
        <fullName evidence="6">Caveolin</fullName>
    </recommendedName>
</protein>
<dbReference type="GO" id="GO:0060090">
    <property type="term" value="F:molecular adaptor activity"/>
    <property type="evidence" value="ECO:0000318"/>
    <property type="project" value="GO_Central"/>
</dbReference>
<dbReference type="PANTHER" id="PTHR10844">
    <property type="entry name" value="CAVEOLIN"/>
    <property type="match status" value="1"/>
</dbReference>
<evidence type="ECO:0000256" key="3">
    <source>
        <dbReference type="ARBA" id="ARBA00022475"/>
    </source>
</evidence>
<accession>F6W205</accession>
<evidence type="ECO:0000256" key="1">
    <source>
        <dbReference type="ARBA" id="ARBA00004202"/>
    </source>
</evidence>
<reference evidence="8" key="2">
    <citation type="submission" date="2025-08" db="UniProtKB">
        <authorList>
            <consortium name="Ensembl"/>
        </authorList>
    </citation>
    <scope>IDENTIFICATION</scope>
    <source>
        <strain evidence="8">Glennie</strain>
    </source>
</reference>
<proteinExistence type="inferred from homology"/>
<keyword evidence="4 6" id="KW-0333">Golgi apparatus</keyword>
<dbReference type="Pfam" id="PF01146">
    <property type="entry name" value="Caveolin"/>
    <property type="match status" value="1"/>
</dbReference>
<feature type="transmembrane region" description="Helical" evidence="7">
    <location>
        <begin position="86"/>
        <end position="111"/>
    </location>
</feature>
<dbReference type="FunCoup" id="F6W205">
    <property type="interactions" value="807"/>
</dbReference>
<dbReference type="GO" id="GO:0000139">
    <property type="term" value="C:Golgi membrane"/>
    <property type="evidence" value="ECO:0007669"/>
    <property type="project" value="UniProtKB-SubCell"/>
</dbReference>
<dbReference type="STRING" id="9258.ENSOANP00000009374"/>
<dbReference type="GO" id="GO:0030154">
    <property type="term" value="P:cell differentiation"/>
    <property type="evidence" value="ECO:0000318"/>
    <property type="project" value="GO_Central"/>
</dbReference>
<evidence type="ECO:0000256" key="5">
    <source>
        <dbReference type="ARBA" id="ARBA00023136"/>
    </source>
</evidence>
<evidence type="ECO:0000256" key="4">
    <source>
        <dbReference type="ARBA" id="ARBA00023034"/>
    </source>
</evidence>
<comment type="function">
    <text evidence="6">May act as a scaffolding protein within caveolar membranes. Interacts directly with G-protein alpha subunits and can functionally regulate their activity.</text>
</comment>
<comment type="similarity">
    <text evidence="2 6">Belongs to the caveolin family.</text>
</comment>
<dbReference type="GeneID" id="100091379"/>
<dbReference type="OMA" id="IFVAPIC"/>
<evidence type="ECO:0000256" key="2">
    <source>
        <dbReference type="ARBA" id="ARBA00010988"/>
    </source>
</evidence>
<evidence type="ECO:0000313" key="8">
    <source>
        <dbReference type="Ensembl" id="ENSOANP00000009374.3"/>
    </source>
</evidence>
<dbReference type="HOGENOM" id="CLU_102582_2_0_1"/>
<dbReference type="Ensembl" id="ENSOANT00000009376.3">
    <property type="protein sequence ID" value="ENSOANP00000009374.3"/>
    <property type="gene ID" value="ENSOANG00000005889.3"/>
</dbReference>
<dbReference type="GO" id="GO:0070836">
    <property type="term" value="P:caveola assembly"/>
    <property type="evidence" value="ECO:0000318"/>
    <property type="project" value="GO_Central"/>
</dbReference>
<dbReference type="GO" id="GO:0005901">
    <property type="term" value="C:caveola"/>
    <property type="evidence" value="ECO:0007669"/>
    <property type="project" value="UniProtKB-SubCell"/>
</dbReference>
<keyword evidence="3 6" id="KW-1003">Cell membrane</keyword>
<evidence type="ECO:0000256" key="6">
    <source>
        <dbReference type="RuleBase" id="RU000680"/>
    </source>
</evidence>
<dbReference type="Proteomes" id="UP000002279">
    <property type="component" value="Chromosome 6"/>
</dbReference>
<dbReference type="RefSeq" id="XP_001520265.2">
    <property type="nucleotide sequence ID" value="XM_001520215.4"/>
</dbReference>